<feature type="domain" description="Endonuclease GajA/Old nuclease/RecF-like AAA" evidence="1">
    <location>
        <begin position="1"/>
        <end position="397"/>
    </location>
</feature>
<dbReference type="Pfam" id="PF20469">
    <property type="entry name" value="OLD-like_TOPRIM"/>
    <property type="match status" value="1"/>
</dbReference>
<dbReference type="PANTHER" id="PTHR43581">
    <property type="entry name" value="ATP/GTP PHOSPHATASE"/>
    <property type="match status" value="1"/>
</dbReference>
<dbReference type="EMBL" id="RKIK01000135">
    <property type="protein sequence ID" value="ROV57580.1"/>
    <property type="molecule type" value="Genomic_DNA"/>
</dbReference>
<proteinExistence type="predicted"/>
<evidence type="ECO:0000259" key="2">
    <source>
        <dbReference type="Pfam" id="PF20469"/>
    </source>
</evidence>
<name>A0A3N3DSZ8_9VIBR</name>
<dbReference type="InterPro" id="IPR041685">
    <property type="entry name" value="AAA_GajA/Old/RecF-like"/>
</dbReference>
<evidence type="ECO:0000313" key="3">
    <source>
        <dbReference type="EMBL" id="ROV57580.1"/>
    </source>
</evidence>
<accession>A0A3N3DSZ8</accession>
<dbReference type="InterPro" id="IPR027417">
    <property type="entry name" value="P-loop_NTPase"/>
</dbReference>
<dbReference type="InterPro" id="IPR034139">
    <property type="entry name" value="TOPRIM_OLD"/>
</dbReference>
<evidence type="ECO:0000259" key="1">
    <source>
        <dbReference type="Pfam" id="PF13175"/>
    </source>
</evidence>
<evidence type="ECO:0000313" key="4">
    <source>
        <dbReference type="Proteomes" id="UP000278792"/>
    </source>
</evidence>
<dbReference type="PANTHER" id="PTHR43581:SF4">
    <property type="entry name" value="ATP_GTP PHOSPHATASE"/>
    <property type="match status" value="1"/>
</dbReference>
<feature type="domain" description="OLD protein-like TOPRIM" evidence="2">
    <location>
        <begin position="445"/>
        <end position="512"/>
    </location>
</feature>
<protein>
    <submittedName>
        <fullName evidence="3">DUF2813 domain-containing protein</fullName>
    </submittedName>
</protein>
<dbReference type="AlphaFoldDB" id="A0A3N3DSZ8"/>
<sequence>MYISSLSIVNYKNFRNVTFSFVKDSVNTIIGENAAGKTNVFQAMRLVLDESLPSNAKQLQSEDFHRGLSQPFGHWIVIAIEFNDLSNSEEEQVLANYVMNKDRKLEPTGKGTYTFVFRPKFHIRHSLFELTKDLKTKEERKEAFDEFALRQVINRDTYEAIAFVRTNLDFTQEDIYKKHVGDFVEFTFPDPNDENKAEIGNDKPPYFSIVSEVACTYVKALRNVVSDLKYYKTNPLYKLLTLTSKEIEDDTDVVSDIVNVNEKISAIPEIDALSRSISSSLLNTVGSTYSPKINVSSQLPENFTELVQSLGLVVEDSQHYTGTGRIEDLSLGGANLIYLALKLYEYEAIRDSDEHITHFLLIEEPEAHIHNHIQKTLFDNFNFNNTQVFVSTHSTQISSASKISSMNILSRKMTNTEVYSPAKGLEPSEVNRMERYLDAIRSDVLFAKSAILVEGDAELILIPEMIKQTLGVTLDEMGVSLVKVDGTVFKHICNLFSEDRLKNFCAILTDLDKAYITEENGTFANEAYIKAQMAAQESGESRKQELDEYTKENKYIQAFYAENTFETEVIDYDDNFEMFADIVDLEYKREADKKRVWANLSSDDKALRYDSVLKLAKKIGKGWFATELAQKSDNGVQIPTYILEALKFSLSGRNLEDIWWKMLNHNIEDLKEEDKAIFEHIPDLQDCLKIYSGMMDDSFSRFVKLYAL</sequence>
<dbReference type="InterPro" id="IPR051396">
    <property type="entry name" value="Bact_Antivir_Def_Nuclease"/>
</dbReference>
<organism evidence="3 4">
    <name type="scientific">Vibrio ponticus</name>
    <dbReference type="NCBI Taxonomy" id="265668"/>
    <lineage>
        <taxon>Bacteria</taxon>
        <taxon>Pseudomonadati</taxon>
        <taxon>Pseudomonadota</taxon>
        <taxon>Gammaproteobacteria</taxon>
        <taxon>Vibrionales</taxon>
        <taxon>Vibrionaceae</taxon>
        <taxon>Vibrio</taxon>
    </lineage>
</organism>
<dbReference type="Proteomes" id="UP000278792">
    <property type="component" value="Unassembled WGS sequence"/>
</dbReference>
<dbReference type="SUPFAM" id="SSF52540">
    <property type="entry name" value="P-loop containing nucleoside triphosphate hydrolases"/>
    <property type="match status" value="1"/>
</dbReference>
<gene>
    <name evidence="3" type="ORF">EGH82_22395</name>
</gene>
<dbReference type="Gene3D" id="3.40.50.300">
    <property type="entry name" value="P-loop containing nucleotide triphosphate hydrolases"/>
    <property type="match status" value="1"/>
</dbReference>
<dbReference type="Pfam" id="PF13175">
    <property type="entry name" value="AAA_15"/>
    <property type="match status" value="1"/>
</dbReference>
<reference evidence="3 4" key="1">
    <citation type="submission" date="2018-11" db="EMBL/GenBank/DDBJ databases">
        <title>Vibrio ponticus strain CAIM 1751 pathogenic for the snapper Lutjanus guttatus.</title>
        <authorList>
            <person name="Soto-Rodriguez S."/>
            <person name="Lozano-Olvera R."/>
            <person name="Gomez-Gil B."/>
        </authorList>
    </citation>
    <scope>NUCLEOTIDE SEQUENCE [LARGE SCALE GENOMIC DNA]</scope>
    <source>
        <strain evidence="3 4">CAIM 1751</strain>
    </source>
</reference>
<dbReference type="CDD" id="cd01026">
    <property type="entry name" value="TOPRIM_OLD"/>
    <property type="match status" value="1"/>
</dbReference>
<comment type="caution">
    <text evidence="3">The sequence shown here is derived from an EMBL/GenBank/DDBJ whole genome shotgun (WGS) entry which is preliminary data.</text>
</comment>
<dbReference type="RefSeq" id="WP_123783765.1">
    <property type="nucleotide sequence ID" value="NZ_RKIK01000135.1"/>
</dbReference>